<dbReference type="GO" id="GO:0005886">
    <property type="term" value="C:plasma membrane"/>
    <property type="evidence" value="ECO:0007669"/>
    <property type="project" value="InterPro"/>
</dbReference>
<dbReference type="EMBL" id="SOBG01000002">
    <property type="protein sequence ID" value="TDT71794.1"/>
    <property type="molecule type" value="Genomic_DNA"/>
</dbReference>
<evidence type="ECO:0000256" key="2">
    <source>
        <dbReference type="ARBA" id="ARBA00022692"/>
    </source>
</evidence>
<keyword evidence="8" id="KW-1185">Reference proteome</keyword>
<gene>
    <name evidence="7" type="ORF">EV215_0478</name>
</gene>
<keyword evidence="4 5" id="KW-0472">Membrane</keyword>
<evidence type="ECO:0000259" key="6">
    <source>
        <dbReference type="Pfam" id="PF04357"/>
    </source>
</evidence>
<evidence type="ECO:0000256" key="5">
    <source>
        <dbReference type="SAM" id="Phobius"/>
    </source>
</evidence>
<keyword evidence="2 5" id="KW-0812">Transmembrane</keyword>
<evidence type="ECO:0000313" key="7">
    <source>
        <dbReference type="EMBL" id="TDT71794.1"/>
    </source>
</evidence>
<evidence type="ECO:0000256" key="3">
    <source>
        <dbReference type="ARBA" id="ARBA00022989"/>
    </source>
</evidence>
<reference evidence="7 8" key="1">
    <citation type="submission" date="2019-03" db="EMBL/GenBank/DDBJ databases">
        <title>Genomic Encyclopedia of Type Strains, Phase IV (KMG-IV): sequencing the most valuable type-strain genomes for metagenomic binning, comparative biology and taxonomic classification.</title>
        <authorList>
            <person name="Goeker M."/>
        </authorList>
    </citation>
    <scope>NUCLEOTIDE SEQUENCE [LARGE SCALE GENOMIC DNA]</scope>
    <source>
        <strain evidence="7 8">DSM 100055</strain>
    </source>
</reference>
<accession>A0AA46DZH1</accession>
<proteinExistence type="predicted"/>
<comment type="caution">
    <text evidence="7">The sequence shown here is derived from an EMBL/GenBank/DDBJ whole genome shotgun (WGS) entry which is preliminary data.</text>
</comment>
<evidence type="ECO:0000313" key="8">
    <source>
        <dbReference type="Proteomes" id="UP000294678"/>
    </source>
</evidence>
<organism evidence="7 8">
    <name type="scientific">Hypnocyclicus thermotrophus</name>
    <dbReference type="NCBI Taxonomy" id="1627895"/>
    <lineage>
        <taxon>Bacteria</taxon>
        <taxon>Fusobacteriati</taxon>
        <taxon>Fusobacteriota</taxon>
        <taxon>Fusobacteriia</taxon>
        <taxon>Fusobacteriales</taxon>
        <taxon>Fusobacteriaceae</taxon>
        <taxon>Hypnocyclicus</taxon>
    </lineage>
</organism>
<dbReference type="Pfam" id="PF04357">
    <property type="entry name" value="TamB"/>
    <property type="match status" value="1"/>
</dbReference>
<name>A0AA46DZH1_9FUSO</name>
<dbReference type="RefSeq" id="WP_134112390.1">
    <property type="nucleotide sequence ID" value="NZ_SOBG01000002.1"/>
</dbReference>
<keyword evidence="3 5" id="KW-1133">Transmembrane helix</keyword>
<evidence type="ECO:0000256" key="1">
    <source>
        <dbReference type="ARBA" id="ARBA00004167"/>
    </source>
</evidence>
<feature type="transmembrane region" description="Helical" evidence="5">
    <location>
        <begin position="12"/>
        <end position="31"/>
    </location>
</feature>
<dbReference type="GO" id="GO:0009306">
    <property type="term" value="P:protein secretion"/>
    <property type="evidence" value="ECO:0007669"/>
    <property type="project" value="InterPro"/>
</dbReference>
<sequence>MNKFIKKHIKFFDFLGIVALIVIFVFLFMFIRTNFTQLVKLGFKQGLGYNIDFENVSFRNYNEIFFKDLRLYDKENNELIVEDKEVHLYIDYKSFFNSPIKKIYFKEPKLYIKIKNKKELNILDAILVSSKKKVKNSLIQKITIENANIELKDYSYKTLIKKDIVAVNGDIKFYSLNKFVVELKGYTKEKKDAFFGYKFIKNKDKIKNIFELKNFKLEKEFIQYGLLDEYITANSGSFDMKLEITNNNDLYGNLILDSDKINYIGNSQNLEINNVKSEVFFLGQDIKGYINGKIKDNELEFLINKEDKNSQIKIISKNLNINDIIEEIKFKNKDMLKDVEGILSYVSLDLNFNGNNLKKTNLYMRSKRINYLENSAENIKGTIFYNNGIFGIKDLTTTLELIQNNIKSKFDIKLNSDYISNELIRTNYYINKIDSKLDFENLYGEINYDIKNKQININNNTKNFKFKFLINENKFLLNLNSAGYKINFLNNIVFDLKGNLFLDFNYKKRQINKLTSDMIIKNNLYFDNLEIKIRESEKLKKYNIETLNIIKNNSFVKINGFFINDRYTLYIKDSKLNAKDIYFLKKYPKLKFNSIIRGKIEGDFYKLQFNGDFFGDGEYIAKLNNIKTKFKLEYSNKLKIKTKSSLSFFNYDNISLKELKVELDYRDNKLYINNIENRYLKLKGIYDLIEDNINIEYRVNNYLLDNIKELTKLDIIGKSINFSGKVKVKNKLDFKLKIEETQLLYLNSYNILLNGEVELKNNILSFNDISINKNKINGKINLATQNIDININIYEDNINTILKNDNLKAKIIGESYVIGDFNKIKIINKLNFKNMYYKGYKLPNVSTEFSYSAKKNKKYIGNIDFSKLQIIQNNYSILNLFGNINFDTGNVNINSNKNNIEFEKINNIFMESQIKGRLGTEFKLKGNIYKEFDYRLRLESKKLEYKKINFDNILIDMTGDNEKVVLNKALIRYNDNILSGVGSYNYNNSKYEFNLDGNDIDISFLNILNIPNLKAIGGIADISLKFKNKNQIGSLNIKDFFAKDKYGLIDLKNVTIESEFKENKIFIKTIKGLLNSGEIFVNGEIDFPIITLNNNKYEIKFNKYNLSYILEKISVYDKKRFNLIIDLSGNVNESKINSTLNILAGNIYNLSFSDKKVTLSEAKLEKFLSLIDVEIAINIKNSITANIEKISVINDIEADLDGGGILRITNGNINFIGTITSENGAVTFNDNIFKLTDAIIVFDNPNSYLPNINPSITINAETSVSTENIYVSLNGRYNDLKVNMTSSSGLNEIEITSLLLFKTTLSDSNASEVVKDILNRQFEGQLFNPLSNELERIFNINKIKISSPVFSKNEENGNYKFTNDIILGANIELSNPIYKDILSWNLYTEFSQYESGKINDYDLWLNYKFNDNVSWKTGIKKRTPGSLEDDRISSHIDLDFKYKVDSFFTFINFLKKSN</sequence>
<dbReference type="InterPro" id="IPR007452">
    <property type="entry name" value="TamB_C"/>
</dbReference>
<dbReference type="Proteomes" id="UP000294678">
    <property type="component" value="Unassembled WGS sequence"/>
</dbReference>
<feature type="domain" description="Translocation and assembly module TamB C-terminal" evidence="6">
    <location>
        <begin position="1075"/>
        <end position="1442"/>
    </location>
</feature>
<comment type="subcellular location">
    <subcellularLocation>
        <location evidence="1">Membrane</location>
        <topology evidence="1">Single-pass membrane protein</topology>
    </subcellularLocation>
</comment>
<protein>
    <submittedName>
        <fullName evidence="7">Uncharacterized protein DUF490</fullName>
    </submittedName>
</protein>
<evidence type="ECO:0000256" key="4">
    <source>
        <dbReference type="ARBA" id="ARBA00023136"/>
    </source>
</evidence>